<feature type="domain" description="Methylguanine DNA methyltransferase ribonuclease-like" evidence="10">
    <location>
        <begin position="13"/>
        <end position="69"/>
    </location>
</feature>
<comment type="catalytic activity">
    <reaction evidence="1">
        <text>a 4-O-methyl-thymidine in DNA + L-cysteinyl-[protein] = a thymidine in DNA + S-methyl-L-cysteinyl-[protein]</text>
        <dbReference type="Rhea" id="RHEA:53428"/>
        <dbReference type="Rhea" id="RHEA-COMP:10131"/>
        <dbReference type="Rhea" id="RHEA-COMP:10132"/>
        <dbReference type="Rhea" id="RHEA-COMP:13555"/>
        <dbReference type="Rhea" id="RHEA-COMP:13556"/>
        <dbReference type="ChEBI" id="CHEBI:29950"/>
        <dbReference type="ChEBI" id="CHEBI:82612"/>
        <dbReference type="ChEBI" id="CHEBI:137386"/>
        <dbReference type="ChEBI" id="CHEBI:137387"/>
        <dbReference type="EC" id="2.1.1.63"/>
    </reaction>
</comment>
<proteinExistence type="inferred from homology"/>
<dbReference type="InterPro" id="IPR036631">
    <property type="entry name" value="MGMT_N_sf"/>
</dbReference>
<comment type="similarity">
    <text evidence="2">Belongs to the MGMT family.</text>
</comment>
<evidence type="ECO:0000259" key="9">
    <source>
        <dbReference type="Pfam" id="PF01035"/>
    </source>
</evidence>
<name>U4KRW3_ALTPJ</name>
<accession>U4KRW3</accession>
<dbReference type="STRING" id="1318466.BN85409190"/>
<dbReference type="FunFam" id="1.10.10.10:FF:000214">
    <property type="entry name" value="Methylated-DNA--protein-cysteine methyltransferase"/>
    <property type="match status" value="1"/>
</dbReference>
<dbReference type="InterPro" id="IPR008332">
    <property type="entry name" value="MethylG_MeTrfase_N"/>
</dbReference>
<evidence type="ECO:0000259" key="10">
    <source>
        <dbReference type="Pfam" id="PF02870"/>
    </source>
</evidence>
<dbReference type="EC" id="2.1.1.63" evidence="3"/>
<evidence type="ECO:0000256" key="7">
    <source>
        <dbReference type="ARBA" id="ARBA00023204"/>
    </source>
</evidence>
<evidence type="ECO:0000256" key="2">
    <source>
        <dbReference type="ARBA" id="ARBA00008711"/>
    </source>
</evidence>
<dbReference type="EMBL" id="FO681347">
    <property type="protein sequence ID" value="CCV64496.1"/>
    <property type="molecule type" value="Genomic_DNA"/>
</dbReference>
<dbReference type="Pfam" id="PF01035">
    <property type="entry name" value="DNA_binding_1"/>
    <property type="match status" value="1"/>
</dbReference>
<dbReference type="Gene3D" id="1.10.10.10">
    <property type="entry name" value="Winged helix-like DNA-binding domain superfamily/Winged helix DNA-binding domain"/>
    <property type="match status" value="1"/>
</dbReference>
<dbReference type="GO" id="GO:0003908">
    <property type="term" value="F:methylated-DNA-[protein]-cysteine S-methyltransferase activity"/>
    <property type="evidence" value="ECO:0007669"/>
    <property type="project" value="UniProtKB-EC"/>
</dbReference>
<dbReference type="InterPro" id="IPR036217">
    <property type="entry name" value="MethylDNA_cys_MeTrfase_DNAb"/>
</dbReference>
<dbReference type="PANTHER" id="PTHR10815">
    <property type="entry name" value="METHYLATED-DNA--PROTEIN-CYSTEINE METHYLTRANSFERASE"/>
    <property type="match status" value="1"/>
</dbReference>
<keyword evidence="6" id="KW-0227">DNA damage</keyword>
<dbReference type="SUPFAM" id="SSF46767">
    <property type="entry name" value="Methylated DNA-protein cysteine methyltransferase, C-terminal domain"/>
    <property type="match status" value="1"/>
</dbReference>
<evidence type="ECO:0000256" key="3">
    <source>
        <dbReference type="ARBA" id="ARBA00011918"/>
    </source>
</evidence>
<protein>
    <recommendedName>
        <fullName evidence="3">methylated-DNA--[protein]-cysteine S-methyltransferase</fullName>
        <ecNumber evidence="3">2.1.1.63</ecNumber>
    </recommendedName>
</protein>
<dbReference type="InterPro" id="IPR014048">
    <property type="entry name" value="MethylDNA_cys_MeTrfase_DNA-bd"/>
</dbReference>
<evidence type="ECO:0000313" key="11">
    <source>
        <dbReference type="EMBL" id="CCV64496.1"/>
    </source>
</evidence>
<dbReference type="GO" id="GO:0006281">
    <property type="term" value="P:DNA repair"/>
    <property type="evidence" value="ECO:0007669"/>
    <property type="project" value="UniProtKB-KW"/>
</dbReference>
<dbReference type="GO" id="GO:0032259">
    <property type="term" value="P:methylation"/>
    <property type="evidence" value="ECO:0007669"/>
    <property type="project" value="UniProtKB-KW"/>
</dbReference>
<evidence type="ECO:0000313" key="12">
    <source>
        <dbReference type="Proteomes" id="UP000032740"/>
    </source>
</evidence>
<keyword evidence="4 11" id="KW-0489">Methyltransferase</keyword>
<dbReference type="KEGG" id="apal:BN85409190"/>
<feature type="domain" description="Methylated-DNA-[protein]-cysteine S-methyltransferase DNA binding" evidence="9">
    <location>
        <begin position="75"/>
        <end position="154"/>
    </location>
</feature>
<dbReference type="InterPro" id="IPR036388">
    <property type="entry name" value="WH-like_DNA-bd_sf"/>
</dbReference>
<dbReference type="CDD" id="cd06445">
    <property type="entry name" value="ATase"/>
    <property type="match status" value="1"/>
</dbReference>
<dbReference type="PANTHER" id="PTHR10815:SF13">
    <property type="entry name" value="METHYLATED-DNA--PROTEIN-CYSTEINE METHYLTRANSFERASE"/>
    <property type="match status" value="1"/>
</dbReference>
<keyword evidence="5 11" id="KW-0808">Transferase</keyword>
<reference evidence="11 12" key="1">
    <citation type="journal article" date="2013" name="J. Mol. Microbiol. Biotechnol.">
        <title>Analysis of the Complete Genomes of Acholeplasma brassicae , A. palmae and A. laidlawii and Their Comparison to the Obligate Parasites from ' Candidatus Phytoplasma'.</title>
        <authorList>
            <person name="Kube M."/>
            <person name="Siewert C."/>
            <person name="Migdoll A.M."/>
            <person name="Duduk B."/>
            <person name="Holz S."/>
            <person name="Rabus R."/>
            <person name="Seemuller E."/>
            <person name="Mitrovic J."/>
            <person name="Muller I."/>
            <person name="Buttner C."/>
            <person name="Reinhardt R."/>
        </authorList>
    </citation>
    <scope>NUCLEOTIDE SEQUENCE [LARGE SCALE GENOMIC DNA]</scope>
    <source>
        <strain evidence="11 12">J233</strain>
    </source>
</reference>
<evidence type="ECO:0000256" key="5">
    <source>
        <dbReference type="ARBA" id="ARBA00022679"/>
    </source>
</evidence>
<dbReference type="Proteomes" id="UP000032740">
    <property type="component" value="Chromosome"/>
</dbReference>
<comment type="catalytic activity">
    <reaction evidence="8">
        <text>a 6-O-methyl-2'-deoxyguanosine in DNA + L-cysteinyl-[protein] = S-methyl-L-cysteinyl-[protein] + a 2'-deoxyguanosine in DNA</text>
        <dbReference type="Rhea" id="RHEA:24000"/>
        <dbReference type="Rhea" id="RHEA-COMP:10131"/>
        <dbReference type="Rhea" id="RHEA-COMP:10132"/>
        <dbReference type="Rhea" id="RHEA-COMP:11367"/>
        <dbReference type="Rhea" id="RHEA-COMP:11368"/>
        <dbReference type="ChEBI" id="CHEBI:29950"/>
        <dbReference type="ChEBI" id="CHEBI:82612"/>
        <dbReference type="ChEBI" id="CHEBI:85445"/>
        <dbReference type="ChEBI" id="CHEBI:85448"/>
        <dbReference type="EC" id="2.1.1.63"/>
    </reaction>
</comment>
<evidence type="ECO:0000256" key="8">
    <source>
        <dbReference type="ARBA" id="ARBA00049348"/>
    </source>
</evidence>
<dbReference type="HOGENOM" id="CLU_000445_52_2_14"/>
<organism evidence="11 12">
    <name type="scientific">Alteracholeplasma palmae (strain ATCC 49389 / J233)</name>
    <name type="common">Acholeplasma palmae</name>
    <dbReference type="NCBI Taxonomy" id="1318466"/>
    <lineage>
        <taxon>Bacteria</taxon>
        <taxon>Bacillati</taxon>
        <taxon>Mycoplasmatota</taxon>
        <taxon>Mollicutes</taxon>
        <taxon>Acholeplasmatales</taxon>
        <taxon>Acholeplasmataceae</taxon>
        <taxon>Acholeplasma</taxon>
    </lineage>
</organism>
<dbReference type="RefSeq" id="WP_026660095.1">
    <property type="nucleotide sequence ID" value="NC_022538.1"/>
</dbReference>
<dbReference type="InterPro" id="IPR001497">
    <property type="entry name" value="MethylDNA_cys_MeTrfase_AS"/>
</dbReference>
<keyword evidence="7" id="KW-0234">DNA repair</keyword>
<gene>
    <name evidence="11" type="ORF">BN85409190</name>
</gene>
<dbReference type="SUPFAM" id="SSF53155">
    <property type="entry name" value="Methylated DNA-protein cysteine methyltransferase domain"/>
    <property type="match status" value="1"/>
</dbReference>
<dbReference type="PROSITE" id="PS00374">
    <property type="entry name" value="MGMT"/>
    <property type="match status" value="1"/>
</dbReference>
<evidence type="ECO:0000256" key="1">
    <source>
        <dbReference type="ARBA" id="ARBA00001286"/>
    </source>
</evidence>
<dbReference type="NCBIfam" id="TIGR00589">
    <property type="entry name" value="ogt"/>
    <property type="match status" value="1"/>
</dbReference>
<dbReference type="AlphaFoldDB" id="U4KRW3"/>
<sequence>MIHIETKIHNYTFYIAKDSVGITYIDILTPVEKEFKESIKTTDLTQFKEVIQQLNEYLLGKRKEFTFKIHMIGTDFQKNVWNELLKIPYGTTTSYQTIAESLGDKNKVRAAANAIGKNPLLLVVPCHRILYKNKKLGGFSSGIENKQHFLELESLNK</sequence>
<keyword evidence="12" id="KW-1185">Reference proteome</keyword>
<dbReference type="OrthoDB" id="9802228at2"/>
<evidence type="ECO:0000256" key="6">
    <source>
        <dbReference type="ARBA" id="ARBA00022763"/>
    </source>
</evidence>
<evidence type="ECO:0000256" key="4">
    <source>
        <dbReference type="ARBA" id="ARBA00022603"/>
    </source>
</evidence>
<dbReference type="Pfam" id="PF02870">
    <property type="entry name" value="Methyltransf_1N"/>
    <property type="match status" value="1"/>
</dbReference>